<dbReference type="PANTHER" id="PTHR22990:SF15">
    <property type="entry name" value="F-BOX ONLY PROTEIN 10"/>
    <property type="match status" value="1"/>
</dbReference>
<feature type="domain" description="Right handed beta helix" evidence="5">
    <location>
        <begin position="17"/>
        <end position="123"/>
    </location>
</feature>
<evidence type="ECO:0000259" key="4">
    <source>
        <dbReference type="Pfam" id="PF05048"/>
    </source>
</evidence>
<evidence type="ECO:0000256" key="2">
    <source>
        <dbReference type="ARBA" id="ARBA00022737"/>
    </source>
</evidence>
<name>A0A133UK61_9EURY</name>
<sequence>MKPGNAERNAYEIRNDNIRLEGFKVVGAENAAGISISRSDGVVVGNNISENNRYGIFLHRPSNNLVENNIAKYNTRKGIWLSGPCENNTIRNNLAVNNGHSGFLLFKSCSGNLLENNTSRNNWDGFSLGVCAGNTLRSNLAENNGVDGFRIKASDNNILNNNVAENNRYRGFHIHDNSSGNLLENNYAENNKWLGISVGGWVTVDDNSEWGIINSHYNVIKNNILENHSTAGIAFYFTTNNVLKNNLVENNRKGIYLRGSSNNQIYHNNFLSNTTQAFDNGSNTWDNGYPSGGNYWSDYTDEDNYHGENQDIPGSDGIGDTPYSIPGDSNQDRYPLMEPWPSEITAEHLFSADDYYLFNPGRYVQYSVSESEGNLDAVMEVACQDSSTGIHYITLTQIGEEGGYWRNSAIFREKRNDKIVWLAGCPVGNQSHFFAMLLTMPSTFQDEDSWVGSWHGESDYTVNWIGTHTVNGVEYDNCIRITISRTKSESEYLRGEGQVYLSKGIGVVEYIFQRTNGNVFTARILESGRLSPVTISGKVIQDGSPVEGYGVSTSFCGLDKINSFATDSEGNFSFDIYGHSIVLRYGPIVEGETRLDVENSKEYKIDNIETDITGLKLIL</sequence>
<keyword evidence="3" id="KW-0833">Ubl conjugation pathway</keyword>
<dbReference type="InterPro" id="IPR022441">
    <property type="entry name" value="Para_beta_helix_rpt-2"/>
</dbReference>
<keyword evidence="7" id="KW-1185">Reference proteome</keyword>
<dbReference type="Pfam" id="PF05048">
    <property type="entry name" value="NosD"/>
    <property type="match status" value="1"/>
</dbReference>
<evidence type="ECO:0000256" key="3">
    <source>
        <dbReference type="ARBA" id="ARBA00022786"/>
    </source>
</evidence>
<comment type="caution">
    <text evidence="6">The sequence shown here is derived from an EMBL/GenBank/DDBJ whole genome shotgun (WGS) entry which is preliminary data.</text>
</comment>
<dbReference type="InterPro" id="IPR051550">
    <property type="entry name" value="SCF-Subunits/Alg-Epimerases"/>
</dbReference>
<dbReference type="Proteomes" id="UP000070284">
    <property type="component" value="Unassembled WGS sequence"/>
</dbReference>
<dbReference type="InterPro" id="IPR012334">
    <property type="entry name" value="Pectin_lyas_fold"/>
</dbReference>
<proteinExistence type="predicted"/>
<evidence type="ECO:0000313" key="6">
    <source>
        <dbReference type="EMBL" id="KXA94598.1"/>
    </source>
</evidence>
<comment type="pathway">
    <text evidence="1">Protein modification; protein ubiquitination.</text>
</comment>
<dbReference type="NCBIfam" id="TIGR03804">
    <property type="entry name" value="para_beta_helix"/>
    <property type="match status" value="7"/>
</dbReference>
<dbReference type="SMART" id="SM00710">
    <property type="entry name" value="PbH1"/>
    <property type="match status" value="11"/>
</dbReference>
<dbReference type="InterPro" id="IPR007742">
    <property type="entry name" value="NosD_dom"/>
</dbReference>
<dbReference type="SUPFAM" id="SSF51126">
    <property type="entry name" value="Pectin lyase-like"/>
    <property type="match status" value="2"/>
</dbReference>
<dbReference type="Gene3D" id="2.160.20.10">
    <property type="entry name" value="Single-stranded right-handed beta-helix, Pectin lyase-like"/>
    <property type="match status" value="2"/>
</dbReference>
<evidence type="ECO:0000256" key="1">
    <source>
        <dbReference type="ARBA" id="ARBA00004906"/>
    </source>
</evidence>
<keyword evidence="2" id="KW-0677">Repeat</keyword>
<dbReference type="InterPro" id="IPR006626">
    <property type="entry name" value="PbH1"/>
</dbReference>
<evidence type="ECO:0000259" key="5">
    <source>
        <dbReference type="Pfam" id="PF13229"/>
    </source>
</evidence>
<dbReference type="InterPro" id="IPR011050">
    <property type="entry name" value="Pectin_lyase_fold/virulence"/>
</dbReference>
<feature type="domain" description="Periplasmic copper-binding protein NosD beta helix" evidence="4">
    <location>
        <begin position="206"/>
        <end position="300"/>
    </location>
</feature>
<reference evidence="6 7" key="1">
    <citation type="journal article" date="2016" name="Sci. Rep.">
        <title>Metabolic traits of an uncultured archaeal lineage -MSBL1- from brine pools of the Red Sea.</title>
        <authorList>
            <person name="Mwirichia R."/>
            <person name="Alam I."/>
            <person name="Rashid M."/>
            <person name="Vinu M."/>
            <person name="Ba-Alawi W."/>
            <person name="Anthony Kamau A."/>
            <person name="Kamanda Ngugi D."/>
            <person name="Goker M."/>
            <person name="Klenk H.P."/>
            <person name="Bajic V."/>
            <person name="Stingl U."/>
        </authorList>
    </citation>
    <scope>NUCLEOTIDE SEQUENCE [LARGE SCALE GENOMIC DNA]</scope>
    <source>
        <strain evidence="6">SCGC-AAA259E19</strain>
    </source>
</reference>
<dbReference type="InterPro" id="IPR039448">
    <property type="entry name" value="Beta_helix"/>
</dbReference>
<dbReference type="EMBL" id="LHXO01000049">
    <property type="protein sequence ID" value="KXA94598.1"/>
    <property type="molecule type" value="Genomic_DNA"/>
</dbReference>
<dbReference type="Pfam" id="PF13229">
    <property type="entry name" value="Beta_helix"/>
    <property type="match status" value="1"/>
</dbReference>
<evidence type="ECO:0008006" key="8">
    <source>
        <dbReference type="Google" id="ProtNLM"/>
    </source>
</evidence>
<dbReference type="PANTHER" id="PTHR22990">
    <property type="entry name" value="F-BOX ONLY PROTEIN"/>
    <property type="match status" value="1"/>
</dbReference>
<dbReference type="AlphaFoldDB" id="A0A133UK61"/>
<accession>A0A133UK61</accession>
<organism evidence="6 7">
    <name type="scientific">candidate division MSBL1 archaeon SCGC-AAA259E19</name>
    <dbReference type="NCBI Taxonomy" id="1698264"/>
    <lineage>
        <taxon>Archaea</taxon>
        <taxon>Methanobacteriati</taxon>
        <taxon>Methanobacteriota</taxon>
        <taxon>candidate division MSBL1</taxon>
    </lineage>
</organism>
<gene>
    <name evidence="6" type="ORF">AKJ65_03985</name>
</gene>
<evidence type="ECO:0000313" key="7">
    <source>
        <dbReference type="Proteomes" id="UP000070284"/>
    </source>
</evidence>
<protein>
    <recommendedName>
        <fullName evidence="8">Periplasmic copper-binding protein NosD beta helix domain-containing protein</fullName>
    </recommendedName>
</protein>